<dbReference type="GO" id="GO:0006412">
    <property type="term" value="P:translation"/>
    <property type="evidence" value="ECO:0007669"/>
    <property type="project" value="UniProtKB-UniRule"/>
</dbReference>
<comment type="similarity">
    <text evidence="1 5 6">Belongs to the universal ribosomal protein uS9 family.</text>
</comment>
<name>A0A7C0XDT2_UNCW3</name>
<comment type="caution">
    <text evidence="8">The sequence shown here is derived from an EMBL/GenBank/DDBJ whole genome shotgun (WGS) entry which is preliminary data.</text>
</comment>
<keyword evidence="3 5" id="KW-0687">Ribonucleoprotein</keyword>
<dbReference type="Gene3D" id="3.30.230.10">
    <property type="match status" value="1"/>
</dbReference>
<dbReference type="EMBL" id="DRBW01000213">
    <property type="protein sequence ID" value="HDM90698.1"/>
    <property type="molecule type" value="Genomic_DNA"/>
</dbReference>
<evidence type="ECO:0000256" key="2">
    <source>
        <dbReference type="ARBA" id="ARBA00022980"/>
    </source>
</evidence>
<dbReference type="SUPFAM" id="SSF54211">
    <property type="entry name" value="Ribosomal protein S5 domain 2-like"/>
    <property type="match status" value="1"/>
</dbReference>
<dbReference type="PROSITE" id="PS00360">
    <property type="entry name" value="RIBOSOMAL_S9"/>
    <property type="match status" value="1"/>
</dbReference>
<dbReference type="InterPro" id="IPR014721">
    <property type="entry name" value="Ribsml_uS5_D2-typ_fold_subgr"/>
</dbReference>
<evidence type="ECO:0000256" key="4">
    <source>
        <dbReference type="ARBA" id="ARBA00035259"/>
    </source>
</evidence>
<feature type="region of interest" description="Disordered" evidence="7">
    <location>
        <begin position="110"/>
        <end position="132"/>
    </location>
</feature>
<dbReference type="InterPro" id="IPR020574">
    <property type="entry name" value="Ribosomal_uS9_CS"/>
</dbReference>
<accession>A0A7C0XDT2</accession>
<dbReference type="FunFam" id="3.30.230.10:FF:000001">
    <property type="entry name" value="30S ribosomal protein S9"/>
    <property type="match status" value="1"/>
</dbReference>
<sequence>MEEARIYFATGTRKRAVARVRLRESGKGRIYINGRRVLEYFGREELVQHALEPLRVTGKEGQFDVIAKIRGGGISGQAGALRLAIARALASYDEGLKDLLKRHKLLTRDPREKERMKYGKAKRRKSPQYSKR</sequence>
<dbReference type="HAMAP" id="MF_00532_B">
    <property type="entry name" value="Ribosomal_uS9_B"/>
    <property type="match status" value="1"/>
</dbReference>
<dbReference type="PANTHER" id="PTHR21569">
    <property type="entry name" value="RIBOSOMAL PROTEIN S9"/>
    <property type="match status" value="1"/>
</dbReference>
<dbReference type="InterPro" id="IPR000754">
    <property type="entry name" value="Ribosomal_uS9"/>
</dbReference>
<dbReference type="NCBIfam" id="NF001099">
    <property type="entry name" value="PRK00132.1"/>
    <property type="match status" value="1"/>
</dbReference>
<protein>
    <recommendedName>
        <fullName evidence="4 5">Small ribosomal subunit protein uS9</fullName>
    </recommendedName>
</protein>
<evidence type="ECO:0000256" key="1">
    <source>
        <dbReference type="ARBA" id="ARBA00005251"/>
    </source>
</evidence>
<dbReference type="GO" id="GO:0005737">
    <property type="term" value="C:cytoplasm"/>
    <property type="evidence" value="ECO:0007669"/>
    <property type="project" value="UniProtKB-ARBA"/>
</dbReference>
<proteinExistence type="inferred from homology"/>
<evidence type="ECO:0000256" key="3">
    <source>
        <dbReference type="ARBA" id="ARBA00023274"/>
    </source>
</evidence>
<evidence type="ECO:0000313" key="8">
    <source>
        <dbReference type="EMBL" id="HDM90698.1"/>
    </source>
</evidence>
<reference evidence="8" key="1">
    <citation type="journal article" date="2020" name="mSystems">
        <title>Genome- and Community-Level Interaction Insights into Carbon Utilization and Element Cycling Functions of Hydrothermarchaeota in Hydrothermal Sediment.</title>
        <authorList>
            <person name="Zhou Z."/>
            <person name="Liu Y."/>
            <person name="Xu W."/>
            <person name="Pan J."/>
            <person name="Luo Z.H."/>
            <person name="Li M."/>
        </authorList>
    </citation>
    <scope>NUCLEOTIDE SEQUENCE [LARGE SCALE GENOMIC DNA]</scope>
    <source>
        <strain evidence="8">HyVt-237</strain>
    </source>
</reference>
<organism evidence="8">
    <name type="scientific">candidate division WOR-3 bacterium</name>
    <dbReference type="NCBI Taxonomy" id="2052148"/>
    <lineage>
        <taxon>Bacteria</taxon>
        <taxon>Bacteria division WOR-3</taxon>
    </lineage>
</organism>
<dbReference type="InterPro" id="IPR020568">
    <property type="entry name" value="Ribosomal_Su5_D2-typ_SF"/>
</dbReference>
<dbReference type="GO" id="GO:0015935">
    <property type="term" value="C:small ribosomal subunit"/>
    <property type="evidence" value="ECO:0007669"/>
    <property type="project" value="UniProtKB-ARBA"/>
</dbReference>
<dbReference type="PANTHER" id="PTHR21569:SF1">
    <property type="entry name" value="SMALL RIBOSOMAL SUBUNIT PROTEIN US9M"/>
    <property type="match status" value="1"/>
</dbReference>
<dbReference type="InterPro" id="IPR023035">
    <property type="entry name" value="Ribosomal_uS9_bac/plastid"/>
</dbReference>
<gene>
    <name evidence="5" type="primary">rpsI</name>
    <name evidence="8" type="ORF">ENG67_05805</name>
</gene>
<dbReference type="GO" id="GO:0003735">
    <property type="term" value="F:structural constituent of ribosome"/>
    <property type="evidence" value="ECO:0007669"/>
    <property type="project" value="InterPro"/>
</dbReference>
<dbReference type="GO" id="GO:0003723">
    <property type="term" value="F:RNA binding"/>
    <property type="evidence" value="ECO:0007669"/>
    <property type="project" value="TreeGrafter"/>
</dbReference>
<dbReference type="Proteomes" id="UP000885931">
    <property type="component" value="Unassembled WGS sequence"/>
</dbReference>
<dbReference type="Pfam" id="PF00380">
    <property type="entry name" value="Ribosomal_S9"/>
    <property type="match status" value="1"/>
</dbReference>
<evidence type="ECO:0000256" key="7">
    <source>
        <dbReference type="SAM" id="MobiDB-lite"/>
    </source>
</evidence>
<keyword evidence="2 5" id="KW-0689">Ribosomal protein</keyword>
<evidence type="ECO:0000256" key="5">
    <source>
        <dbReference type="HAMAP-Rule" id="MF_00532"/>
    </source>
</evidence>
<feature type="compositionally biased region" description="Basic residues" evidence="7">
    <location>
        <begin position="118"/>
        <end position="132"/>
    </location>
</feature>
<evidence type="ECO:0000256" key="6">
    <source>
        <dbReference type="RuleBase" id="RU003815"/>
    </source>
</evidence>
<dbReference type="AlphaFoldDB" id="A0A7C0XDT2"/>